<dbReference type="KEGG" id="abac:LuPra_05132"/>
<evidence type="ECO:0000313" key="2">
    <source>
        <dbReference type="Proteomes" id="UP000076079"/>
    </source>
</evidence>
<dbReference type="AlphaFoldDB" id="A0A143PT94"/>
<gene>
    <name evidence="1" type="ORF">LuPra_05132</name>
</gene>
<proteinExistence type="predicted"/>
<accession>A0A143PT94</accession>
<reference evidence="1 2" key="1">
    <citation type="journal article" date="2016" name="Genome Announc.">
        <title>First Complete Genome Sequence of a Subdivision 6 Acidobacterium Strain.</title>
        <authorList>
            <person name="Huang S."/>
            <person name="Vieira S."/>
            <person name="Bunk B."/>
            <person name="Riedel T."/>
            <person name="Sproer C."/>
            <person name="Overmann J."/>
        </authorList>
    </citation>
    <scope>NUCLEOTIDE SEQUENCE [LARGE SCALE GENOMIC DNA]</scope>
    <source>
        <strain evidence="2">DSM 100886 HEG_-6_39</strain>
    </source>
</reference>
<protein>
    <submittedName>
        <fullName evidence="1">Uncharacterized protein</fullName>
    </submittedName>
</protein>
<dbReference type="Proteomes" id="UP000076079">
    <property type="component" value="Chromosome"/>
</dbReference>
<dbReference type="EMBL" id="CP015136">
    <property type="protein sequence ID" value="AMY11865.1"/>
    <property type="molecule type" value="Genomic_DNA"/>
</dbReference>
<reference evidence="2" key="2">
    <citation type="submission" date="2016-04" db="EMBL/GenBank/DDBJ databases">
        <title>First Complete Genome Sequence of a Subdivision 6 Acidobacterium.</title>
        <authorList>
            <person name="Huang S."/>
            <person name="Vieira S."/>
            <person name="Bunk B."/>
            <person name="Riedel T."/>
            <person name="Sproeer C."/>
            <person name="Overmann J."/>
        </authorList>
    </citation>
    <scope>NUCLEOTIDE SEQUENCE [LARGE SCALE GENOMIC DNA]</scope>
    <source>
        <strain evidence="2">DSM 100886 HEG_-6_39</strain>
    </source>
</reference>
<organism evidence="1 2">
    <name type="scientific">Luteitalea pratensis</name>
    <dbReference type="NCBI Taxonomy" id="1855912"/>
    <lineage>
        <taxon>Bacteria</taxon>
        <taxon>Pseudomonadati</taxon>
        <taxon>Acidobacteriota</taxon>
        <taxon>Vicinamibacteria</taxon>
        <taxon>Vicinamibacterales</taxon>
        <taxon>Vicinamibacteraceae</taxon>
        <taxon>Luteitalea</taxon>
    </lineage>
</organism>
<sequence>MIPEPFEGVGTVLLRNGDELAETLYRVSAGSHRPGGTADPIDFTLGVVELRPLNRTLVSDWQNDPSETAGMILMREDGTQLQLDFTSADGRSGVVFATIARSHG</sequence>
<name>A0A143PT94_LUTPR</name>
<keyword evidence="2" id="KW-1185">Reference proteome</keyword>
<dbReference type="RefSeq" id="WP_157899666.1">
    <property type="nucleotide sequence ID" value="NZ_CP015136.1"/>
</dbReference>
<evidence type="ECO:0000313" key="1">
    <source>
        <dbReference type="EMBL" id="AMY11865.1"/>
    </source>
</evidence>